<dbReference type="STRING" id="1027249.SAMN05216179_3667"/>
<organism evidence="2 3">
    <name type="scientific">Gracilibacillus kekensis</name>
    <dbReference type="NCBI Taxonomy" id="1027249"/>
    <lineage>
        <taxon>Bacteria</taxon>
        <taxon>Bacillati</taxon>
        <taxon>Bacillota</taxon>
        <taxon>Bacilli</taxon>
        <taxon>Bacillales</taxon>
        <taxon>Bacillaceae</taxon>
        <taxon>Gracilibacillus</taxon>
    </lineage>
</organism>
<dbReference type="RefSeq" id="WP_073203253.1">
    <property type="nucleotide sequence ID" value="NZ_FRCZ01000010.1"/>
</dbReference>
<feature type="compositionally biased region" description="Basic and acidic residues" evidence="1">
    <location>
        <begin position="8"/>
        <end position="29"/>
    </location>
</feature>
<sequence>MKSKKPMKKDSQKVAERNYEVEDYQRDDQLSQGLAETHEQATDTLKEGYNEKLSD</sequence>
<feature type="compositionally biased region" description="Basic and acidic residues" evidence="1">
    <location>
        <begin position="36"/>
        <end position="55"/>
    </location>
</feature>
<dbReference type="InterPro" id="IPR025100">
    <property type="entry name" value="DUF4025"/>
</dbReference>
<proteinExistence type="predicted"/>
<evidence type="ECO:0008006" key="4">
    <source>
        <dbReference type="Google" id="ProtNLM"/>
    </source>
</evidence>
<protein>
    <recommendedName>
        <fullName evidence="4">DUF4025 domain-containing protein</fullName>
    </recommendedName>
</protein>
<gene>
    <name evidence="2" type="ORF">SAMN05216179_3667</name>
</gene>
<keyword evidence="3" id="KW-1185">Reference proteome</keyword>
<dbReference type="OrthoDB" id="2476089at2"/>
<evidence type="ECO:0000256" key="1">
    <source>
        <dbReference type="SAM" id="MobiDB-lite"/>
    </source>
</evidence>
<dbReference type="Proteomes" id="UP000184184">
    <property type="component" value="Unassembled WGS sequence"/>
</dbReference>
<dbReference type="EMBL" id="FRCZ01000010">
    <property type="protein sequence ID" value="SHN35998.1"/>
    <property type="molecule type" value="Genomic_DNA"/>
</dbReference>
<feature type="region of interest" description="Disordered" evidence="1">
    <location>
        <begin position="1"/>
        <end position="55"/>
    </location>
</feature>
<name>A0A1M7QVP5_9BACI</name>
<reference evidence="2 3" key="1">
    <citation type="submission" date="2016-11" db="EMBL/GenBank/DDBJ databases">
        <authorList>
            <person name="Jaros S."/>
            <person name="Januszkiewicz K."/>
            <person name="Wedrychowicz H."/>
        </authorList>
    </citation>
    <scope>NUCLEOTIDE SEQUENCE [LARGE SCALE GENOMIC DNA]</scope>
    <source>
        <strain evidence="2 3">CGMCC 1.10681</strain>
    </source>
</reference>
<dbReference type="Pfam" id="PF13217">
    <property type="entry name" value="DUF4025"/>
    <property type="match status" value="1"/>
</dbReference>
<dbReference type="AlphaFoldDB" id="A0A1M7QVP5"/>
<evidence type="ECO:0000313" key="3">
    <source>
        <dbReference type="Proteomes" id="UP000184184"/>
    </source>
</evidence>
<accession>A0A1M7QVP5</accession>
<evidence type="ECO:0000313" key="2">
    <source>
        <dbReference type="EMBL" id="SHN35998.1"/>
    </source>
</evidence>